<sequence>MGYLKSIGTVIIYIGFFLTVITFLPGIPPEVEISEYSIKYPNTQTEFKSRLEEIQILFSGEVNGPEDFASFNGKIYTGIHGGYVVQIEENLIKPLVKFGQKCDGLWQEEKCGRPLGLKFNDKGELFVNDAYYGIFKVNINTREYINIVNSSEPIDGKIPKIVNSLDIAKNGDIYWTDSSTDFYLYDGMYSVLANPSGRLIRYNAATRKNEVLLKNLGFANGVILSDDESFVIVSESSNSRIIKYNLKGSKAGQQEIFAEGLPGVPDNINSDKQGGFLVSLIILIDSNNPYLIQSLIPHPYIRKMLLRLFYLIEAPFKLLQDIYPNYYSERVLHALGSLNVAKCIQPNRTSVILRMDKTGKILDTLLMKNVSDISSAYIYNGYLWLGSPWNEYIIRVSLKQVFPDLADNMKSSDTKEEKQEKPFLTVSATPNVKIEAKSKKVTAKQEEVIKSSLKSTIKAQTIQKSNSDATISKSTTPKSTNQQSSSVSSKTSSSSSSKTSKEVMKDNLKIEKDDSKEIKKDNFNSQIKSETSKKVPNEIKKDNSKSQTKHEISNKNNEAKMKSNQPVKKDIHETQFEKSKLVKKDDNSNKK</sequence>
<dbReference type="STRING" id="94128.A0A2A3ED59"/>
<comment type="similarity">
    <text evidence="1">Belongs to the strictosidine synthase family.</text>
</comment>
<evidence type="ECO:0000256" key="5">
    <source>
        <dbReference type="SAM" id="Phobius"/>
    </source>
</evidence>
<dbReference type="PANTHER" id="PTHR10426">
    <property type="entry name" value="STRICTOSIDINE SYNTHASE-RELATED"/>
    <property type="match status" value="1"/>
</dbReference>
<dbReference type="InterPro" id="IPR018119">
    <property type="entry name" value="Strictosidine_synth_cons-reg"/>
</dbReference>
<evidence type="ECO:0000256" key="3">
    <source>
        <dbReference type="ARBA" id="ARBA00023180"/>
    </source>
</evidence>
<dbReference type="InterPro" id="IPR011042">
    <property type="entry name" value="6-blade_b-propeller_TolB-like"/>
</dbReference>
<keyword evidence="3" id="KW-0325">Glycoprotein</keyword>
<reference evidence="7 8" key="1">
    <citation type="submission" date="2014-07" db="EMBL/GenBank/DDBJ databases">
        <title>Genomic and transcriptomic analysis on Apis cerana provide comprehensive insights into honey bee biology.</title>
        <authorList>
            <person name="Diao Q."/>
            <person name="Sun L."/>
            <person name="Zheng H."/>
            <person name="Zheng H."/>
            <person name="Xu S."/>
            <person name="Wang S."/>
            <person name="Zeng Z."/>
            <person name="Hu F."/>
            <person name="Su S."/>
            <person name="Wu J."/>
        </authorList>
    </citation>
    <scope>NUCLEOTIDE SEQUENCE [LARGE SCALE GENOMIC DNA]</scope>
    <source>
        <tissue evidence="7">Pupae without intestine</tissue>
    </source>
</reference>
<dbReference type="Pfam" id="PF03088">
    <property type="entry name" value="Str_synth"/>
    <property type="match status" value="1"/>
</dbReference>
<organism evidence="7 8">
    <name type="scientific">Apis cerana cerana</name>
    <name type="common">Oriental honeybee</name>
    <dbReference type="NCBI Taxonomy" id="94128"/>
    <lineage>
        <taxon>Eukaryota</taxon>
        <taxon>Metazoa</taxon>
        <taxon>Ecdysozoa</taxon>
        <taxon>Arthropoda</taxon>
        <taxon>Hexapoda</taxon>
        <taxon>Insecta</taxon>
        <taxon>Pterygota</taxon>
        <taxon>Neoptera</taxon>
        <taxon>Endopterygota</taxon>
        <taxon>Hymenoptera</taxon>
        <taxon>Apocrita</taxon>
        <taxon>Aculeata</taxon>
        <taxon>Apoidea</taxon>
        <taxon>Anthophila</taxon>
        <taxon>Apidae</taxon>
        <taxon>Apis</taxon>
    </lineage>
</organism>
<dbReference type="Proteomes" id="UP000242457">
    <property type="component" value="Unassembled WGS sequence"/>
</dbReference>
<feature type="compositionally biased region" description="Basic and acidic residues" evidence="4">
    <location>
        <begin position="499"/>
        <end position="522"/>
    </location>
</feature>
<feature type="region of interest" description="Disordered" evidence="4">
    <location>
        <begin position="459"/>
        <end position="591"/>
    </location>
</feature>
<keyword evidence="8" id="KW-1185">Reference proteome</keyword>
<accession>A0A2A3ED59</accession>
<keyword evidence="5" id="KW-0812">Transmembrane</keyword>
<evidence type="ECO:0000256" key="1">
    <source>
        <dbReference type="ARBA" id="ARBA00009191"/>
    </source>
</evidence>
<feature type="compositionally biased region" description="Polar residues" evidence="4">
    <location>
        <begin position="459"/>
        <end position="477"/>
    </location>
</feature>
<dbReference type="EMBL" id="KZ288292">
    <property type="protein sequence ID" value="PBC29096.1"/>
    <property type="molecule type" value="Genomic_DNA"/>
</dbReference>
<dbReference type="OrthoDB" id="5307922at2759"/>
<feature type="compositionally biased region" description="Basic and acidic residues" evidence="4">
    <location>
        <begin position="530"/>
        <end position="591"/>
    </location>
</feature>
<feature type="compositionally biased region" description="Low complexity" evidence="4">
    <location>
        <begin position="478"/>
        <end position="498"/>
    </location>
</feature>
<evidence type="ECO:0000256" key="2">
    <source>
        <dbReference type="ARBA" id="ARBA00022553"/>
    </source>
</evidence>
<keyword evidence="5" id="KW-0472">Membrane</keyword>
<dbReference type="GO" id="GO:0016787">
    <property type="term" value="F:hydrolase activity"/>
    <property type="evidence" value="ECO:0007669"/>
    <property type="project" value="TreeGrafter"/>
</dbReference>
<feature type="domain" description="Strictosidine synthase conserved region" evidence="6">
    <location>
        <begin position="163"/>
        <end position="248"/>
    </location>
</feature>
<evidence type="ECO:0000256" key="4">
    <source>
        <dbReference type="SAM" id="MobiDB-lite"/>
    </source>
</evidence>
<dbReference type="Pfam" id="PF20067">
    <property type="entry name" value="SSL_N"/>
    <property type="match status" value="1"/>
</dbReference>
<evidence type="ECO:0000313" key="7">
    <source>
        <dbReference type="EMBL" id="PBC29096.1"/>
    </source>
</evidence>
<keyword evidence="2" id="KW-0597">Phosphoprotein</keyword>
<protein>
    <submittedName>
        <fullName evidence="7">Adipocyte plasma membrane-associated protein</fullName>
    </submittedName>
</protein>
<gene>
    <name evidence="7" type="ORF">APICC_00227</name>
</gene>
<dbReference type="AlphaFoldDB" id="A0A2A3ED59"/>
<dbReference type="SUPFAM" id="SSF63829">
    <property type="entry name" value="Calcium-dependent phosphotriesterase"/>
    <property type="match status" value="1"/>
</dbReference>
<dbReference type="Gene3D" id="2.120.10.30">
    <property type="entry name" value="TolB, C-terminal domain"/>
    <property type="match status" value="1"/>
</dbReference>
<evidence type="ECO:0000259" key="6">
    <source>
        <dbReference type="Pfam" id="PF03088"/>
    </source>
</evidence>
<proteinExistence type="inferred from homology"/>
<keyword evidence="5" id="KW-1133">Transmembrane helix</keyword>
<name>A0A2A3ED59_APICC</name>
<evidence type="ECO:0000313" key="8">
    <source>
        <dbReference type="Proteomes" id="UP000242457"/>
    </source>
</evidence>
<dbReference type="GO" id="GO:0012505">
    <property type="term" value="C:endomembrane system"/>
    <property type="evidence" value="ECO:0007669"/>
    <property type="project" value="TreeGrafter"/>
</dbReference>
<feature type="transmembrane region" description="Helical" evidence="5">
    <location>
        <begin position="7"/>
        <end position="27"/>
    </location>
</feature>
<dbReference type="PANTHER" id="PTHR10426:SF88">
    <property type="entry name" value="ADIPOCYTE PLASMA MEMBRANE-ASSOCIATED PROTEIN HEMOMUCIN-RELATED"/>
    <property type="match status" value="1"/>
</dbReference>